<evidence type="ECO:0000256" key="7">
    <source>
        <dbReference type="SAM" id="MobiDB-lite"/>
    </source>
</evidence>
<dbReference type="InterPro" id="IPR001126">
    <property type="entry name" value="UmuC"/>
</dbReference>
<evidence type="ECO:0000256" key="6">
    <source>
        <dbReference type="SAM" id="Coils"/>
    </source>
</evidence>
<comment type="caution">
    <text evidence="10">The sequence shown here is derived from an EMBL/GenBank/DDBJ whole genome shotgun (WGS) entry which is preliminary data.</text>
</comment>
<organism evidence="10 11">
    <name type="scientific">Symbiodinium microadriaticum</name>
    <name type="common">Dinoflagellate</name>
    <name type="synonym">Zooxanthella microadriatica</name>
    <dbReference type="NCBI Taxonomy" id="2951"/>
    <lineage>
        <taxon>Eukaryota</taxon>
        <taxon>Sar</taxon>
        <taxon>Alveolata</taxon>
        <taxon>Dinophyceae</taxon>
        <taxon>Suessiales</taxon>
        <taxon>Symbiodiniaceae</taxon>
        <taxon>Symbiodinium</taxon>
    </lineage>
</organism>
<feature type="transmembrane region" description="Helical" evidence="8">
    <location>
        <begin position="625"/>
        <end position="647"/>
    </location>
</feature>
<dbReference type="Gene3D" id="3.30.70.270">
    <property type="match status" value="1"/>
</dbReference>
<comment type="subcellular location">
    <subcellularLocation>
        <location evidence="1">Membrane</location>
        <topology evidence="1">Multi-pass membrane protein</topology>
    </subcellularLocation>
</comment>
<feature type="coiled-coil region" evidence="6">
    <location>
        <begin position="593"/>
        <end position="624"/>
    </location>
</feature>
<dbReference type="GO" id="GO:0042276">
    <property type="term" value="P:error-prone translesion synthesis"/>
    <property type="evidence" value="ECO:0007669"/>
    <property type="project" value="TreeGrafter"/>
</dbReference>
<feature type="compositionally biased region" description="Basic and acidic residues" evidence="7">
    <location>
        <begin position="874"/>
        <end position="886"/>
    </location>
</feature>
<dbReference type="EMBL" id="LSRX01000959">
    <property type="protein sequence ID" value="OLP85731.1"/>
    <property type="molecule type" value="Genomic_DNA"/>
</dbReference>
<dbReference type="SUPFAM" id="SSF143865">
    <property type="entry name" value="CorA soluble domain-like"/>
    <property type="match status" value="1"/>
</dbReference>
<evidence type="ECO:0000259" key="9">
    <source>
        <dbReference type="PROSITE" id="PS50173"/>
    </source>
</evidence>
<evidence type="ECO:0000313" key="11">
    <source>
        <dbReference type="Proteomes" id="UP000186817"/>
    </source>
</evidence>
<feature type="compositionally biased region" description="Acidic residues" evidence="7">
    <location>
        <begin position="892"/>
        <end position="907"/>
    </location>
</feature>
<dbReference type="Gene3D" id="3.30.460.20">
    <property type="entry name" value="CorA soluble domain-like"/>
    <property type="match status" value="1"/>
</dbReference>
<evidence type="ECO:0000256" key="5">
    <source>
        <dbReference type="ARBA" id="ARBA00023136"/>
    </source>
</evidence>
<dbReference type="Pfam" id="PF00817">
    <property type="entry name" value="IMS"/>
    <property type="match status" value="1"/>
</dbReference>
<dbReference type="GO" id="GO:0003887">
    <property type="term" value="F:DNA-directed DNA polymerase activity"/>
    <property type="evidence" value="ECO:0007669"/>
    <property type="project" value="TreeGrafter"/>
</dbReference>
<dbReference type="InterPro" id="IPR043128">
    <property type="entry name" value="Rev_trsase/Diguanyl_cyclase"/>
</dbReference>
<feature type="domain" description="UmuC" evidence="9">
    <location>
        <begin position="988"/>
        <end position="1176"/>
    </location>
</feature>
<evidence type="ECO:0000256" key="4">
    <source>
        <dbReference type="ARBA" id="ARBA00022989"/>
    </source>
</evidence>
<evidence type="ECO:0000256" key="8">
    <source>
        <dbReference type="SAM" id="Phobius"/>
    </source>
</evidence>
<dbReference type="Gene3D" id="3.40.1170.60">
    <property type="match status" value="1"/>
</dbReference>
<dbReference type="GO" id="GO:0006281">
    <property type="term" value="P:DNA repair"/>
    <property type="evidence" value="ECO:0007669"/>
    <property type="project" value="InterPro"/>
</dbReference>
<feature type="transmembrane region" description="Helical" evidence="8">
    <location>
        <begin position="667"/>
        <end position="688"/>
    </location>
</feature>
<dbReference type="GO" id="GO:0070987">
    <property type="term" value="P:error-free translesion synthesis"/>
    <property type="evidence" value="ECO:0007669"/>
    <property type="project" value="TreeGrafter"/>
</dbReference>
<accession>A0A1Q9CS44</accession>
<dbReference type="PANTHER" id="PTHR45990:SF1">
    <property type="entry name" value="DNA REPAIR PROTEIN REV1"/>
    <property type="match status" value="1"/>
</dbReference>
<dbReference type="GO" id="GO:0003684">
    <property type="term" value="F:damaged DNA binding"/>
    <property type="evidence" value="ECO:0007669"/>
    <property type="project" value="InterPro"/>
</dbReference>
<keyword evidence="3 8" id="KW-0812">Transmembrane</keyword>
<dbReference type="InterPro" id="IPR045861">
    <property type="entry name" value="CorA_cytoplasmic_dom"/>
</dbReference>
<protein>
    <submittedName>
        <fullName evidence="10">DNA repair protein rev1</fullName>
    </submittedName>
</protein>
<dbReference type="Gene3D" id="3.30.1490.100">
    <property type="entry name" value="DNA polymerase, Y-family, little finger domain"/>
    <property type="match status" value="1"/>
</dbReference>
<gene>
    <name evidence="10" type="primary">rev1</name>
    <name evidence="10" type="ORF">AK812_SmicGene33232</name>
</gene>
<proteinExistence type="inferred from homology"/>
<dbReference type="AlphaFoldDB" id="A0A1Q9CS44"/>
<dbReference type="OrthoDB" id="447129at2759"/>
<evidence type="ECO:0000256" key="2">
    <source>
        <dbReference type="ARBA" id="ARBA00009765"/>
    </source>
</evidence>
<dbReference type="PROSITE" id="PS50173">
    <property type="entry name" value="UMUC"/>
    <property type="match status" value="1"/>
</dbReference>
<dbReference type="InterPro" id="IPR045863">
    <property type="entry name" value="CorA_TM1_TM2"/>
</dbReference>
<dbReference type="PANTHER" id="PTHR45990">
    <property type="entry name" value="DNA REPAIR PROTEIN REV1"/>
    <property type="match status" value="1"/>
</dbReference>
<keyword evidence="4 8" id="KW-1133">Transmembrane helix</keyword>
<feature type="region of interest" description="Disordered" evidence="7">
    <location>
        <begin position="872"/>
        <end position="924"/>
    </location>
</feature>
<dbReference type="InterPro" id="IPR043502">
    <property type="entry name" value="DNA/RNA_pol_sf"/>
</dbReference>
<evidence type="ECO:0000256" key="3">
    <source>
        <dbReference type="ARBA" id="ARBA00022692"/>
    </source>
</evidence>
<dbReference type="SUPFAM" id="SSF100879">
    <property type="entry name" value="Lesion bypass DNA polymerase (Y-family), little finger domain"/>
    <property type="match status" value="1"/>
</dbReference>
<dbReference type="SUPFAM" id="SSF56672">
    <property type="entry name" value="DNA/RNA polymerases"/>
    <property type="match status" value="1"/>
</dbReference>
<dbReference type="GO" id="GO:0046873">
    <property type="term" value="F:metal ion transmembrane transporter activity"/>
    <property type="evidence" value="ECO:0007669"/>
    <property type="project" value="InterPro"/>
</dbReference>
<dbReference type="Pfam" id="PF01544">
    <property type="entry name" value="CorA"/>
    <property type="match status" value="1"/>
</dbReference>
<dbReference type="InterPro" id="IPR002523">
    <property type="entry name" value="MgTranspt_CorA/ZnTranspt_ZntB"/>
</dbReference>
<evidence type="ECO:0000313" key="10">
    <source>
        <dbReference type="EMBL" id="OLP85731.1"/>
    </source>
</evidence>
<dbReference type="InterPro" id="IPR036775">
    <property type="entry name" value="DNA_pol_Y-fam_lit_finger_sf"/>
</dbReference>
<dbReference type="Proteomes" id="UP000186817">
    <property type="component" value="Unassembled WGS sequence"/>
</dbReference>
<reference evidence="10 11" key="1">
    <citation type="submission" date="2016-02" db="EMBL/GenBank/DDBJ databases">
        <title>Genome analysis of coral dinoflagellate symbionts highlights evolutionary adaptations to a symbiotic lifestyle.</title>
        <authorList>
            <person name="Aranda M."/>
            <person name="Li Y."/>
            <person name="Liew Y.J."/>
            <person name="Baumgarten S."/>
            <person name="Simakov O."/>
            <person name="Wilson M."/>
            <person name="Piel J."/>
            <person name="Ashoor H."/>
            <person name="Bougouffa S."/>
            <person name="Bajic V.B."/>
            <person name="Ryu T."/>
            <person name="Ravasi T."/>
            <person name="Bayer T."/>
            <person name="Micklem G."/>
            <person name="Kim H."/>
            <person name="Bhak J."/>
            <person name="Lajeunesse T.C."/>
            <person name="Voolstra C.R."/>
        </authorList>
    </citation>
    <scope>NUCLEOTIDE SEQUENCE [LARGE SCALE GENOMIC DNA]</scope>
    <source>
        <strain evidence="10 11">CCMP2467</strain>
    </source>
</reference>
<dbReference type="SUPFAM" id="SSF144083">
    <property type="entry name" value="Magnesium transport protein CorA, transmembrane region"/>
    <property type="match status" value="1"/>
</dbReference>
<evidence type="ECO:0000256" key="1">
    <source>
        <dbReference type="ARBA" id="ARBA00004141"/>
    </source>
</evidence>
<comment type="similarity">
    <text evidence="2">Belongs to the CorA metal ion transporter (MIT) (TC 1.A.35) family.</text>
</comment>
<keyword evidence="6" id="KW-0175">Coiled coil</keyword>
<sequence>MSGKRVPLRRSTSVLWRGPALSNHATDSAESVLLLLAPKAMQSQEVRLRLSEEQVQTAADLLELDKEDLKELGLNMVERRRVLRWACSPSPIDFLESLQSADDSHSAEGRPLQAAEQALCDLEMWFALADATSFPVNIRQMKESFKDDPHKFRHVEGDAAKSAMPEYDAKDFCMHARSIRENMLDEHFDLTAERIQEIFLRVSSGNEIRTPEELLEGLSKVGINCQDVARVAAPFRLIMGQRSNRGLQPMELDVILSRLKLAQLLGRGEGSVSSSVPSGRFTVVDYNMHRAAVQDLFGEKLLRFFFGHRAQHPSPDAIHRWIHMRGCHLILLMALMVKYRLSPLGVEDIIEQGPTKVGEHGNNIFVTLDWLQVDPASSRQRDIFDGSGPVQISCSYVTLIISAPHRADTLITVVQPNRLFEQDWPGAENSKVAFNDAWSEALMDRLKRLASRLAEHDVRYLAQHIVQLCVDDLLSVVRAFAARLDRLEEDLNPTPSTASMTSSWAAGSRVPPASWLSEVSLVRLQLAVVCRRLRNHRLMLRRLVERVSEAGVDRRLAGYLRDIGDDVEVSLEDAGHLIDRCAALASAYDTVVNREADAERRQSKDAALQEQEEQNRHAERLNDTLFVLTTATTLFAPVQFLAGVYGMNFAVDGDPTIPELKLEYGYLYFWILVVIYLIGSSVLAVRVFRRLRIQQKSALLFRNRRSTSWSEAGESRPNLHGRPFGEREDFTDATYQVLPGMADLDPWLASLSAELLGRLQDDPSRRPRTLVLHHRGRLDTDHAKNWMAGRTSELTKTVSRSCAFPEYSVASIKPGSAAGGDWPIPASVIAETARKLLQERVSSPFPCSRLALGATDFVKVEHHGPRITAFFNAKAREDQEGPEEKSPPPTESESENEGFDFGSEEPVTEVPPATAQTKESRQGQDVLPINVAEFHRASRLHFLGTWRERFERWRAAGGGGAGPEVPEQADRLRQEVAVLQQDDAEAVWAHLDMDCFFASVATRDMAQSAGTEAEEEVPTAVVSGLGASSEICSANYAARRAGVNTHLWSVERARSVLPSLRLVPISSELLRSVEETWKKVYQLLVVACKDEPDHVFMRSCDEAALSVKGVRDPLAWAEALREAVRLQTCCTCSVGIGPSQLVAKLATKACKPNGQRRVLQKEVRPFIADLPLRDMPQGQFTGIPEAWGSREAEDIEAGV</sequence>
<keyword evidence="11" id="KW-1185">Reference proteome</keyword>
<dbReference type="GO" id="GO:0017125">
    <property type="term" value="F:deoxycytidyl transferase activity"/>
    <property type="evidence" value="ECO:0007669"/>
    <property type="project" value="TreeGrafter"/>
</dbReference>
<keyword evidence="5 8" id="KW-0472">Membrane</keyword>
<name>A0A1Q9CS44_SYMMI</name>
<dbReference type="Gene3D" id="1.20.58.340">
    <property type="entry name" value="Magnesium transport protein CorA, transmembrane region"/>
    <property type="match status" value="2"/>
</dbReference>
<dbReference type="GO" id="GO:0005634">
    <property type="term" value="C:nucleus"/>
    <property type="evidence" value="ECO:0007669"/>
    <property type="project" value="TreeGrafter"/>
</dbReference>
<dbReference type="GO" id="GO:0016020">
    <property type="term" value="C:membrane"/>
    <property type="evidence" value="ECO:0007669"/>
    <property type="project" value="UniProtKB-SubCell"/>
</dbReference>